<accession>A0AB34IXG9</accession>
<feature type="domain" description="C3H1-type" evidence="6">
    <location>
        <begin position="154"/>
        <end position="180"/>
    </location>
</feature>
<feature type="compositionally biased region" description="Basic residues" evidence="5">
    <location>
        <begin position="97"/>
        <end position="108"/>
    </location>
</feature>
<organism evidence="7 8">
    <name type="scientific">Prymnesium parvum</name>
    <name type="common">Toxic golden alga</name>
    <dbReference type="NCBI Taxonomy" id="97485"/>
    <lineage>
        <taxon>Eukaryota</taxon>
        <taxon>Haptista</taxon>
        <taxon>Haptophyta</taxon>
        <taxon>Prymnesiophyceae</taxon>
        <taxon>Prymnesiales</taxon>
        <taxon>Prymnesiaceae</taxon>
        <taxon>Prymnesium</taxon>
    </lineage>
</organism>
<dbReference type="SMART" id="SM00356">
    <property type="entry name" value="ZnF_C3H1"/>
    <property type="match status" value="1"/>
</dbReference>
<evidence type="ECO:0000256" key="4">
    <source>
        <dbReference type="PROSITE-ProRule" id="PRU00723"/>
    </source>
</evidence>
<evidence type="ECO:0000313" key="7">
    <source>
        <dbReference type="EMBL" id="KAL1508274.1"/>
    </source>
</evidence>
<protein>
    <recommendedName>
        <fullName evidence="6">C3H1-type domain-containing protein</fullName>
    </recommendedName>
</protein>
<proteinExistence type="predicted"/>
<dbReference type="Pfam" id="PF18345">
    <property type="entry name" value="zf_CCCH_4"/>
    <property type="match status" value="1"/>
</dbReference>
<feature type="zinc finger region" description="C3H1-type" evidence="4">
    <location>
        <begin position="154"/>
        <end position="180"/>
    </location>
</feature>
<dbReference type="SUPFAM" id="SSF90229">
    <property type="entry name" value="CCCH zinc finger"/>
    <property type="match status" value="1"/>
</dbReference>
<keyword evidence="3 4" id="KW-0862">Zinc</keyword>
<evidence type="ECO:0000259" key="6">
    <source>
        <dbReference type="PROSITE" id="PS50103"/>
    </source>
</evidence>
<dbReference type="AlphaFoldDB" id="A0AB34IXG9"/>
<dbReference type="InterPro" id="IPR000571">
    <property type="entry name" value="Znf_CCCH"/>
</dbReference>
<evidence type="ECO:0000256" key="1">
    <source>
        <dbReference type="ARBA" id="ARBA00022723"/>
    </source>
</evidence>
<dbReference type="Proteomes" id="UP001515480">
    <property type="component" value="Unassembled WGS sequence"/>
</dbReference>
<dbReference type="Gene3D" id="4.10.1000.10">
    <property type="entry name" value="Zinc finger, CCCH-type"/>
    <property type="match status" value="1"/>
</dbReference>
<feature type="compositionally biased region" description="Low complexity" evidence="5">
    <location>
        <begin position="115"/>
        <end position="124"/>
    </location>
</feature>
<keyword evidence="1 4" id="KW-0479">Metal-binding</keyword>
<evidence type="ECO:0000256" key="2">
    <source>
        <dbReference type="ARBA" id="ARBA00022771"/>
    </source>
</evidence>
<reference evidence="7 8" key="1">
    <citation type="journal article" date="2024" name="Science">
        <title>Giant polyketide synthase enzymes in the biosynthesis of giant marine polyether toxins.</title>
        <authorList>
            <person name="Fallon T.R."/>
            <person name="Shende V.V."/>
            <person name="Wierzbicki I.H."/>
            <person name="Pendleton A.L."/>
            <person name="Watervoot N.F."/>
            <person name="Auber R.P."/>
            <person name="Gonzalez D.J."/>
            <person name="Wisecaver J.H."/>
            <person name="Moore B.S."/>
        </authorList>
    </citation>
    <scope>NUCLEOTIDE SEQUENCE [LARGE SCALE GENOMIC DNA]</scope>
    <source>
        <strain evidence="7 8">12B1</strain>
    </source>
</reference>
<dbReference type="PROSITE" id="PS50103">
    <property type="entry name" value="ZF_C3H1"/>
    <property type="match status" value="1"/>
</dbReference>
<keyword evidence="2 4" id="KW-0863">Zinc-finger</keyword>
<dbReference type="GO" id="GO:0008270">
    <property type="term" value="F:zinc ion binding"/>
    <property type="evidence" value="ECO:0007669"/>
    <property type="project" value="UniProtKB-KW"/>
</dbReference>
<evidence type="ECO:0000313" key="8">
    <source>
        <dbReference type="Proteomes" id="UP001515480"/>
    </source>
</evidence>
<name>A0AB34IXG9_PRYPA</name>
<dbReference type="EMBL" id="JBGBPQ010000016">
    <property type="protein sequence ID" value="KAL1508274.1"/>
    <property type="molecule type" value="Genomic_DNA"/>
</dbReference>
<evidence type="ECO:0000256" key="5">
    <source>
        <dbReference type="SAM" id="MobiDB-lite"/>
    </source>
</evidence>
<comment type="caution">
    <text evidence="7">The sequence shown here is derived from an EMBL/GenBank/DDBJ whole genome shotgun (WGS) entry which is preliminary data.</text>
</comment>
<sequence>MMAACRRVHEDLRVAVLGNIVPTVAVDGCIVTLRAQLAQVDRDSVTERETGTAATKSDSVAAQLVALLDGASDGGRGGLEEALKRLARQGSPGAKSLRNKVTKARRQNQRAEARGSASASGSSSKPAKVKEEASGERRDDTLDKILELLRGKKAEAPEKCRNFAAGRCKRGEACPYSHGA</sequence>
<feature type="region of interest" description="Disordered" evidence="5">
    <location>
        <begin position="86"/>
        <end position="142"/>
    </location>
</feature>
<gene>
    <name evidence="7" type="ORF">AB1Y20_004389</name>
</gene>
<dbReference type="InterPro" id="IPR036855">
    <property type="entry name" value="Znf_CCCH_sf"/>
</dbReference>
<feature type="compositionally biased region" description="Basic and acidic residues" evidence="5">
    <location>
        <begin position="128"/>
        <end position="142"/>
    </location>
</feature>
<evidence type="ECO:0000256" key="3">
    <source>
        <dbReference type="ARBA" id="ARBA00022833"/>
    </source>
</evidence>
<keyword evidence="8" id="KW-1185">Reference proteome</keyword>